<dbReference type="InterPro" id="IPR032474">
    <property type="entry name" value="Argonaute_N"/>
</dbReference>
<dbReference type="EMBL" id="KV460215">
    <property type="protein sequence ID" value="OBT98802.1"/>
    <property type="molecule type" value="Genomic_DNA"/>
</dbReference>
<evidence type="ECO:0000256" key="1">
    <source>
        <dbReference type="SAM" id="MobiDB-lite"/>
    </source>
</evidence>
<dbReference type="GO" id="GO:0003676">
    <property type="term" value="F:nucleic acid binding"/>
    <property type="evidence" value="ECO:0007669"/>
    <property type="project" value="InterPro"/>
</dbReference>
<dbReference type="SUPFAM" id="SSF53098">
    <property type="entry name" value="Ribonuclease H-like"/>
    <property type="match status" value="1"/>
</dbReference>
<dbReference type="Pfam" id="PF16486">
    <property type="entry name" value="ArgoN"/>
    <property type="match status" value="1"/>
</dbReference>
<dbReference type="InterPro" id="IPR032472">
    <property type="entry name" value="ArgoL2"/>
</dbReference>
<dbReference type="GeneID" id="28836817"/>
<dbReference type="Pfam" id="PF02171">
    <property type="entry name" value="Piwi"/>
    <property type="match status" value="1"/>
</dbReference>
<feature type="compositionally biased region" description="Basic and acidic residues" evidence="1">
    <location>
        <begin position="28"/>
        <end position="45"/>
    </location>
</feature>
<dbReference type="Proteomes" id="UP000091956">
    <property type="component" value="Unassembled WGS sequence"/>
</dbReference>
<dbReference type="Gene3D" id="3.40.50.2300">
    <property type="match status" value="1"/>
</dbReference>
<organism evidence="3 4">
    <name type="scientific">Pseudogymnoascus verrucosus</name>
    <dbReference type="NCBI Taxonomy" id="342668"/>
    <lineage>
        <taxon>Eukaryota</taxon>
        <taxon>Fungi</taxon>
        <taxon>Dikarya</taxon>
        <taxon>Ascomycota</taxon>
        <taxon>Pezizomycotina</taxon>
        <taxon>Leotiomycetes</taxon>
        <taxon>Thelebolales</taxon>
        <taxon>Thelebolaceae</taxon>
        <taxon>Pseudogymnoascus</taxon>
    </lineage>
</organism>
<gene>
    <name evidence="3" type="ORF">VE01_03431</name>
</gene>
<feature type="region of interest" description="Disordered" evidence="1">
    <location>
        <begin position="1"/>
        <end position="81"/>
    </location>
</feature>
<protein>
    <recommendedName>
        <fullName evidence="2">Piwi domain-containing protein</fullName>
    </recommendedName>
</protein>
<accession>A0A1B8GSI8</accession>
<dbReference type="Gene3D" id="3.30.420.10">
    <property type="entry name" value="Ribonuclease H-like superfamily/Ribonuclease H"/>
    <property type="match status" value="1"/>
</dbReference>
<dbReference type="InterPro" id="IPR045246">
    <property type="entry name" value="Piwi_ago-like"/>
</dbReference>
<name>A0A1B8GSI8_9PEZI</name>
<dbReference type="InterPro" id="IPR036085">
    <property type="entry name" value="PAZ_dom_sf"/>
</dbReference>
<proteinExistence type="predicted"/>
<dbReference type="PANTHER" id="PTHR22891">
    <property type="entry name" value="EUKARYOTIC TRANSLATION INITIATION FACTOR 2C"/>
    <property type="match status" value="1"/>
</dbReference>
<dbReference type="InterPro" id="IPR014811">
    <property type="entry name" value="ArgoL1"/>
</dbReference>
<dbReference type="InterPro" id="IPR003165">
    <property type="entry name" value="Piwi"/>
</dbReference>
<dbReference type="PROSITE" id="PS50822">
    <property type="entry name" value="PIWI"/>
    <property type="match status" value="1"/>
</dbReference>
<dbReference type="InterPro" id="IPR012337">
    <property type="entry name" value="RNaseH-like_sf"/>
</dbReference>
<reference evidence="4" key="2">
    <citation type="journal article" date="2018" name="Nat. Commun.">
        <title>Extreme sensitivity to ultraviolet light in the fungal pathogen causing white-nose syndrome of bats.</title>
        <authorList>
            <person name="Palmer J.M."/>
            <person name="Drees K.P."/>
            <person name="Foster J.T."/>
            <person name="Lindner D.L."/>
        </authorList>
    </citation>
    <scope>NUCLEOTIDE SEQUENCE [LARGE SCALE GENOMIC DNA]</scope>
    <source>
        <strain evidence="4">UAMH 10579</strain>
    </source>
</reference>
<dbReference type="Gene3D" id="2.170.260.10">
    <property type="entry name" value="paz domain"/>
    <property type="match status" value="1"/>
</dbReference>
<dbReference type="Pfam" id="PF16488">
    <property type="entry name" value="ArgoL2"/>
    <property type="match status" value="1"/>
</dbReference>
<dbReference type="RefSeq" id="XP_018132535.1">
    <property type="nucleotide sequence ID" value="XM_018272921.2"/>
</dbReference>
<evidence type="ECO:0000313" key="3">
    <source>
        <dbReference type="EMBL" id="OBT98802.1"/>
    </source>
</evidence>
<feature type="domain" description="Piwi" evidence="2">
    <location>
        <begin position="638"/>
        <end position="959"/>
    </location>
</feature>
<dbReference type="SMART" id="SM01163">
    <property type="entry name" value="DUF1785"/>
    <property type="match status" value="1"/>
</dbReference>
<sequence>MSVFQPRGRGVGGRGGGDRGRGGGGRGGGDRDRGGGGRGGGDRGRGGGFRGGGRGGFQAGPAEVFGDGKFPPPNPNVTKTEDSYMAQKPTLAGSMAGMSVTADFPARPAYGTRGKPVVLWANYFELAAAKNLIIYRYHVAVSPEAKGRKLRRVFELLLEDPRLKNSATDFKAILVSRKKLPDVELEVAYRSEFEDDAKPDDKPYRVKIQLTGEMDIDALVNHLRSVQPDPNFRADNRMQVIQSLNILLGHYAQSDPLTTTIASNKHFLFGDDKPGNRYLVEHNLGKGLTALRGYFRSARPSTGRILVNVNVSHAVFFKPGPLMELIKIFGAAYGTNLFQLERFLKKVRVETNHLPVKKNKAGKIIPKVKTIIALASKNDGTGLPHPPRVGRFGANATEVEFWLESTDKKKSGNGRYITVFDFFKTHHKKHLNDAFPIMNVGTRANPMYMPVDYCVVIPGQSSMKKLDPDQTAEMIRFACRKPHLNAQSITSDGLAVLGFDAKSKSNLGLFGINMNTNMITVPGRILPPPVVKYQGKNTVSPKGGQWNMMGVKFAQGSKLPSWTYIWITRKGRRGLINGEDHISRIMAEFQGMMNASGLGAPPPMKGKEIVIDVGHNGPSNDELIDNMFKMAATGKVGLMVVVLPDPDAAMYNAVKYAGDIKYGIHTVCALASKITKEQRRDQYLANIALKVNSKLRGSNQTLDAQRLGIISDGKTMVVGIDVTHPSPGSLSSAPSVAAIVASIDSTLSQFPCELSVQEGRKEMVTDLSEMMRSRLQLWRDRNKALPENILVYRDGVSEGQYQVLKDDEIPSLRKAFDGIYTADQRKKGLPKLSVIVVGKRHHTRFYATKQDEADRSGNPNNGTVVDRGVTSMWNWDFFLQAHTCLQGTAKPAHYYVVLDEIFGKGNLKTPHPFPNAADTLEDLTHNMCYLFTRATKAVSICPPAYYADLACERARCYLHKEYEPSHPGGSSVSGGAQPSTLESDIKVHDRLKDSMFYI</sequence>
<dbReference type="InterPro" id="IPR036397">
    <property type="entry name" value="RNaseH_sf"/>
</dbReference>
<evidence type="ECO:0000313" key="4">
    <source>
        <dbReference type="Proteomes" id="UP000091956"/>
    </source>
</evidence>
<keyword evidence="4" id="KW-1185">Reference proteome</keyword>
<feature type="compositionally biased region" description="Gly residues" evidence="1">
    <location>
        <begin position="46"/>
        <end position="58"/>
    </location>
</feature>
<dbReference type="STRING" id="342668.A0A1B8GSI8"/>
<dbReference type="SMART" id="SM00950">
    <property type="entry name" value="Piwi"/>
    <property type="match status" value="1"/>
</dbReference>
<dbReference type="CDD" id="cd02846">
    <property type="entry name" value="PAZ_argonaute_like"/>
    <property type="match status" value="1"/>
</dbReference>
<evidence type="ECO:0000259" key="2">
    <source>
        <dbReference type="PROSITE" id="PS50822"/>
    </source>
</evidence>
<dbReference type="SUPFAM" id="SSF101690">
    <property type="entry name" value="PAZ domain"/>
    <property type="match status" value="1"/>
</dbReference>
<dbReference type="Pfam" id="PF08699">
    <property type="entry name" value="ArgoL1"/>
    <property type="match status" value="1"/>
</dbReference>
<reference evidence="3 4" key="1">
    <citation type="submission" date="2016-03" db="EMBL/GenBank/DDBJ databases">
        <title>Comparative genomics of Pseudogymnoascus destructans, the fungus causing white-nose syndrome of bats.</title>
        <authorList>
            <person name="Palmer J.M."/>
            <person name="Drees K.P."/>
            <person name="Foster J.T."/>
            <person name="Lindner D.L."/>
        </authorList>
    </citation>
    <scope>NUCLEOTIDE SEQUENCE [LARGE SCALE GENOMIC DNA]</scope>
    <source>
        <strain evidence="3 4">UAMH 10579</strain>
    </source>
</reference>
<dbReference type="OrthoDB" id="10252740at2759"/>
<dbReference type="AlphaFoldDB" id="A0A1B8GSI8"/>
<dbReference type="CDD" id="cd04657">
    <property type="entry name" value="Piwi_ago-like"/>
    <property type="match status" value="1"/>
</dbReference>